<sequence>MIASACARIDPLYGDYVRLAALTGLRAGELTALQPQDVDLAAQTLRVQRAHSRGKIGDPKSKEPRTVPVVAPAARILGKLTASRRPTEFLFSRPGGRLHHSNFRTAVGWTQLVTDAGFPGLRFHDLRGVAISTWIQAGIDLATVRSVAGHSDLRMTDRYSHLTPGHLSSARSQIESYLGVVPDDQRLGGGEGSNT</sequence>
<accession>A0A4R7J2B9</accession>
<keyword evidence="1" id="KW-0233">DNA recombination</keyword>
<evidence type="ECO:0000256" key="1">
    <source>
        <dbReference type="ARBA" id="ARBA00023172"/>
    </source>
</evidence>
<dbReference type="SUPFAM" id="SSF56349">
    <property type="entry name" value="DNA breaking-rejoining enzymes"/>
    <property type="match status" value="1"/>
</dbReference>
<dbReference type="GO" id="GO:0006310">
    <property type="term" value="P:DNA recombination"/>
    <property type="evidence" value="ECO:0007669"/>
    <property type="project" value="UniProtKB-KW"/>
</dbReference>
<dbReference type="InterPro" id="IPR013762">
    <property type="entry name" value="Integrase-like_cat_sf"/>
</dbReference>
<dbReference type="Proteomes" id="UP000295371">
    <property type="component" value="Unassembled WGS sequence"/>
</dbReference>
<organism evidence="3 4">
    <name type="scientific">Naumannella halotolerans</name>
    <dbReference type="NCBI Taxonomy" id="993414"/>
    <lineage>
        <taxon>Bacteria</taxon>
        <taxon>Bacillati</taxon>
        <taxon>Actinomycetota</taxon>
        <taxon>Actinomycetes</taxon>
        <taxon>Propionibacteriales</taxon>
        <taxon>Propionibacteriaceae</taxon>
        <taxon>Naumannella</taxon>
    </lineage>
</organism>
<comment type="caution">
    <text evidence="3">The sequence shown here is derived from an EMBL/GenBank/DDBJ whole genome shotgun (WGS) entry which is preliminary data.</text>
</comment>
<dbReference type="PANTHER" id="PTHR30349">
    <property type="entry name" value="PHAGE INTEGRASE-RELATED"/>
    <property type="match status" value="1"/>
</dbReference>
<feature type="domain" description="Tyr recombinase" evidence="2">
    <location>
        <begin position="1"/>
        <end position="172"/>
    </location>
</feature>
<dbReference type="GO" id="GO:0015074">
    <property type="term" value="P:DNA integration"/>
    <property type="evidence" value="ECO:0007669"/>
    <property type="project" value="InterPro"/>
</dbReference>
<reference evidence="3 4" key="1">
    <citation type="submission" date="2019-03" db="EMBL/GenBank/DDBJ databases">
        <title>Genomic Encyclopedia of Archaeal and Bacterial Type Strains, Phase II (KMG-II): from individual species to whole genera.</title>
        <authorList>
            <person name="Goeker M."/>
        </authorList>
    </citation>
    <scope>NUCLEOTIDE SEQUENCE [LARGE SCALE GENOMIC DNA]</scope>
    <source>
        <strain evidence="3 4">DSM 24323</strain>
    </source>
</reference>
<dbReference type="Pfam" id="PF00589">
    <property type="entry name" value="Phage_integrase"/>
    <property type="match status" value="1"/>
</dbReference>
<dbReference type="EMBL" id="SOAW01000002">
    <property type="protein sequence ID" value="TDT31341.1"/>
    <property type="molecule type" value="Genomic_DNA"/>
</dbReference>
<gene>
    <name evidence="3" type="ORF">CLV29_2760</name>
</gene>
<dbReference type="GO" id="GO:0003677">
    <property type="term" value="F:DNA binding"/>
    <property type="evidence" value="ECO:0007669"/>
    <property type="project" value="InterPro"/>
</dbReference>
<dbReference type="InterPro" id="IPR011010">
    <property type="entry name" value="DNA_brk_join_enz"/>
</dbReference>
<proteinExistence type="predicted"/>
<keyword evidence="4" id="KW-1185">Reference proteome</keyword>
<dbReference type="InterPro" id="IPR050090">
    <property type="entry name" value="Tyrosine_recombinase_XerCD"/>
</dbReference>
<name>A0A4R7J2B9_9ACTN</name>
<dbReference type="AlphaFoldDB" id="A0A4R7J2B9"/>
<dbReference type="InterPro" id="IPR002104">
    <property type="entry name" value="Integrase_catalytic"/>
</dbReference>
<evidence type="ECO:0000313" key="3">
    <source>
        <dbReference type="EMBL" id="TDT31341.1"/>
    </source>
</evidence>
<dbReference type="CDD" id="cd00796">
    <property type="entry name" value="INT_Rci_Hp1_C"/>
    <property type="match status" value="1"/>
</dbReference>
<evidence type="ECO:0000313" key="4">
    <source>
        <dbReference type="Proteomes" id="UP000295371"/>
    </source>
</evidence>
<dbReference type="PROSITE" id="PS51898">
    <property type="entry name" value="TYR_RECOMBINASE"/>
    <property type="match status" value="1"/>
</dbReference>
<evidence type="ECO:0000259" key="2">
    <source>
        <dbReference type="PROSITE" id="PS51898"/>
    </source>
</evidence>
<dbReference type="PANTHER" id="PTHR30349:SF64">
    <property type="entry name" value="PROPHAGE INTEGRASE INTD-RELATED"/>
    <property type="match status" value="1"/>
</dbReference>
<dbReference type="Gene3D" id="1.10.443.10">
    <property type="entry name" value="Intergrase catalytic core"/>
    <property type="match status" value="1"/>
</dbReference>
<protein>
    <submittedName>
        <fullName evidence="3">Phage integrase family protein</fullName>
    </submittedName>
</protein>